<keyword evidence="2" id="KW-1185">Reference proteome</keyword>
<dbReference type="Proteomes" id="UP000053411">
    <property type="component" value="Unassembled WGS sequence"/>
</dbReference>
<name>A0A0D2K904_9EURO</name>
<dbReference type="VEuPathDB" id="FungiDB:Z520_11491"/>
<gene>
    <name evidence="1" type="ORF">Z520_11491</name>
</gene>
<evidence type="ECO:0000313" key="1">
    <source>
        <dbReference type="EMBL" id="KIX92828.1"/>
    </source>
</evidence>
<organism evidence="1 2">
    <name type="scientific">Fonsecaea multimorphosa CBS 102226</name>
    <dbReference type="NCBI Taxonomy" id="1442371"/>
    <lineage>
        <taxon>Eukaryota</taxon>
        <taxon>Fungi</taxon>
        <taxon>Dikarya</taxon>
        <taxon>Ascomycota</taxon>
        <taxon>Pezizomycotina</taxon>
        <taxon>Eurotiomycetes</taxon>
        <taxon>Chaetothyriomycetidae</taxon>
        <taxon>Chaetothyriales</taxon>
        <taxon>Herpotrichiellaceae</taxon>
        <taxon>Fonsecaea</taxon>
    </lineage>
</organism>
<dbReference type="AlphaFoldDB" id="A0A0D2K904"/>
<dbReference type="RefSeq" id="XP_016626951.1">
    <property type="nucleotide sequence ID" value="XM_016781980.1"/>
</dbReference>
<reference evidence="1 2" key="1">
    <citation type="submission" date="2015-01" db="EMBL/GenBank/DDBJ databases">
        <title>The Genome Sequence of Fonsecaea multimorphosa CBS 102226.</title>
        <authorList>
            <consortium name="The Broad Institute Genomics Platform"/>
            <person name="Cuomo C."/>
            <person name="de Hoog S."/>
            <person name="Gorbushina A."/>
            <person name="Stielow B."/>
            <person name="Teixiera M."/>
            <person name="Abouelleil A."/>
            <person name="Chapman S.B."/>
            <person name="Priest M."/>
            <person name="Young S.K."/>
            <person name="Wortman J."/>
            <person name="Nusbaum C."/>
            <person name="Birren B."/>
        </authorList>
    </citation>
    <scope>NUCLEOTIDE SEQUENCE [LARGE SCALE GENOMIC DNA]</scope>
    <source>
        <strain evidence="1 2">CBS 102226</strain>
    </source>
</reference>
<dbReference type="EMBL" id="KN848100">
    <property type="protein sequence ID" value="KIX92828.1"/>
    <property type="molecule type" value="Genomic_DNA"/>
</dbReference>
<dbReference type="GeneID" id="27717237"/>
<protein>
    <submittedName>
        <fullName evidence="1">Uncharacterized protein</fullName>
    </submittedName>
</protein>
<dbReference type="OrthoDB" id="4129088at2759"/>
<proteinExistence type="predicted"/>
<sequence length="127" mass="14242">MATKVPNNSPNLLPTRPICPEVQFVDKAPADASEILSTINSKQTEDNKLEGIILYICKNRPNCKGMGLWAVCWVKKPKRPKHLKVRKYKELAVAKVCADCEFAEWELVDKAESEGKGKDEAEDWVGV</sequence>
<evidence type="ECO:0000313" key="2">
    <source>
        <dbReference type="Proteomes" id="UP000053411"/>
    </source>
</evidence>
<accession>A0A0D2K904</accession>